<dbReference type="Proteomes" id="UP000187209">
    <property type="component" value="Unassembled WGS sequence"/>
</dbReference>
<dbReference type="GO" id="GO:0005829">
    <property type="term" value="C:cytosol"/>
    <property type="evidence" value="ECO:0007669"/>
    <property type="project" value="TreeGrafter"/>
</dbReference>
<dbReference type="GO" id="GO:0030552">
    <property type="term" value="F:cAMP binding"/>
    <property type="evidence" value="ECO:0007669"/>
    <property type="project" value="TreeGrafter"/>
</dbReference>
<dbReference type="AlphaFoldDB" id="A0A1R2CJ59"/>
<dbReference type="PANTHER" id="PTHR11635:SF152">
    <property type="entry name" value="CAMP-DEPENDENT PROTEIN KINASE TYPE I REGULATORY SUBUNIT-RELATED"/>
    <property type="match status" value="1"/>
</dbReference>
<reference evidence="2 3" key="1">
    <citation type="submission" date="2016-11" db="EMBL/GenBank/DDBJ databases">
        <title>The macronuclear genome of Stentor coeruleus: a giant cell with tiny introns.</title>
        <authorList>
            <person name="Slabodnick M."/>
            <person name="Ruby J.G."/>
            <person name="Reiff S.B."/>
            <person name="Swart E.C."/>
            <person name="Gosai S."/>
            <person name="Prabakaran S."/>
            <person name="Witkowska E."/>
            <person name="Larue G.E."/>
            <person name="Fisher S."/>
            <person name="Freeman R.M."/>
            <person name="Gunawardena J."/>
            <person name="Chu W."/>
            <person name="Stover N.A."/>
            <person name="Gregory B.D."/>
            <person name="Nowacki M."/>
            <person name="Derisi J."/>
            <person name="Roy S.W."/>
            <person name="Marshall W.F."/>
            <person name="Sood P."/>
        </authorList>
    </citation>
    <scope>NUCLEOTIDE SEQUENCE [LARGE SCALE GENOMIC DNA]</scope>
    <source>
        <strain evidence="2">WM001</strain>
    </source>
</reference>
<name>A0A1R2CJ59_9CILI</name>
<dbReference type="SUPFAM" id="SSF51206">
    <property type="entry name" value="cAMP-binding domain-like"/>
    <property type="match status" value="1"/>
</dbReference>
<dbReference type="GO" id="GO:0034236">
    <property type="term" value="F:protein kinase A catalytic subunit binding"/>
    <property type="evidence" value="ECO:0007669"/>
    <property type="project" value="TreeGrafter"/>
</dbReference>
<sequence>MASQYRYKSQIAPKSYIDPTPDNLVTLKSPSHDHSLNDRSYSAILPELNLEQNNTLVKNLINFSEHQNKKVDQSSLSKVYSNKVILETTQKKILDMIDFIHSISIFSKWQKVELSKVLYLFKIKNFNKGQYIFKQNDSPSHVYFISKGTFTITKNVIKQVYDKSPVSNNQILKKFDSKNIKRLIKVDLVVKGEKEILGAEEVVNSSKGRHFSCICSSAVAEVYVVTANEFLNKLLRNNVIGEYTQTLKMDFEWLSFRSQNLEGSSFLMKSFDQISLDKKNYSKEPKKPKIKLRSKEVLVYAKSEKSLTQFPESHKRKDNKLASLTVNWASQESVNIHMAKVKRGDKRLAPPNFLLNLRMKLGKKPLNQDPES</sequence>
<proteinExistence type="predicted"/>
<dbReference type="EMBL" id="MPUH01000135">
    <property type="protein sequence ID" value="OMJ89033.1"/>
    <property type="molecule type" value="Genomic_DNA"/>
</dbReference>
<evidence type="ECO:0000313" key="2">
    <source>
        <dbReference type="EMBL" id="OMJ89033.1"/>
    </source>
</evidence>
<protein>
    <recommendedName>
        <fullName evidence="1">Cyclic nucleotide-binding domain-containing protein</fullName>
    </recommendedName>
</protein>
<dbReference type="Gene3D" id="2.60.120.10">
    <property type="entry name" value="Jelly Rolls"/>
    <property type="match status" value="1"/>
</dbReference>
<dbReference type="GO" id="GO:0005952">
    <property type="term" value="C:cAMP-dependent protein kinase complex"/>
    <property type="evidence" value="ECO:0007669"/>
    <property type="project" value="InterPro"/>
</dbReference>
<feature type="domain" description="Cyclic nucleotide-binding" evidence="1">
    <location>
        <begin position="105"/>
        <end position="155"/>
    </location>
</feature>
<dbReference type="CDD" id="cd00038">
    <property type="entry name" value="CAP_ED"/>
    <property type="match status" value="1"/>
</dbReference>
<dbReference type="GO" id="GO:0004862">
    <property type="term" value="F:cAMP-dependent protein kinase inhibitor activity"/>
    <property type="evidence" value="ECO:0007669"/>
    <property type="project" value="TreeGrafter"/>
</dbReference>
<dbReference type="InterPro" id="IPR018490">
    <property type="entry name" value="cNMP-bd_dom_sf"/>
</dbReference>
<comment type="caution">
    <text evidence="2">The sequence shown here is derived from an EMBL/GenBank/DDBJ whole genome shotgun (WGS) entry which is preliminary data.</text>
</comment>
<dbReference type="OrthoDB" id="68328at2759"/>
<dbReference type="InterPro" id="IPR000595">
    <property type="entry name" value="cNMP-bd_dom"/>
</dbReference>
<gene>
    <name evidence="2" type="ORF">SteCoe_8852</name>
</gene>
<accession>A0A1R2CJ59</accession>
<evidence type="ECO:0000259" key="1">
    <source>
        <dbReference type="PROSITE" id="PS50042"/>
    </source>
</evidence>
<organism evidence="2 3">
    <name type="scientific">Stentor coeruleus</name>
    <dbReference type="NCBI Taxonomy" id="5963"/>
    <lineage>
        <taxon>Eukaryota</taxon>
        <taxon>Sar</taxon>
        <taxon>Alveolata</taxon>
        <taxon>Ciliophora</taxon>
        <taxon>Postciliodesmatophora</taxon>
        <taxon>Heterotrichea</taxon>
        <taxon>Heterotrichida</taxon>
        <taxon>Stentoridae</taxon>
        <taxon>Stentor</taxon>
    </lineage>
</organism>
<dbReference type="PANTHER" id="PTHR11635">
    <property type="entry name" value="CAMP-DEPENDENT PROTEIN KINASE REGULATORY CHAIN"/>
    <property type="match status" value="1"/>
</dbReference>
<dbReference type="InterPro" id="IPR050503">
    <property type="entry name" value="cAMP-dep_PK_reg_su-like"/>
</dbReference>
<dbReference type="InterPro" id="IPR014710">
    <property type="entry name" value="RmlC-like_jellyroll"/>
</dbReference>
<keyword evidence="3" id="KW-1185">Reference proteome</keyword>
<evidence type="ECO:0000313" key="3">
    <source>
        <dbReference type="Proteomes" id="UP000187209"/>
    </source>
</evidence>
<dbReference type="PROSITE" id="PS50042">
    <property type="entry name" value="CNMP_BINDING_3"/>
    <property type="match status" value="1"/>
</dbReference>